<protein>
    <recommendedName>
        <fullName evidence="3">ERAP1-like C-terminal domain-containing protein</fullName>
    </recommendedName>
</protein>
<dbReference type="EMBL" id="JABSTU010000001">
    <property type="protein sequence ID" value="KAH8042861.1"/>
    <property type="molecule type" value="Genomic_DNA"/>
</dbReference>
<dbReference type="AlphaFoldDB" id="A0A9J6FAI7"/>
<organism evidence="4 5">
    <name type="scientific">Rhipicephalus microplus</name>
    <name type="common">Cattle tick</name>
    <name type="synonym">Boophilus microplus</name>
    <dbReference type="NCBI Taxonomy" id="6941"/>
    <lineage>
        <taxon>Eukaryota</taxon>
        <taxon>Metazoa</taxon>
        <taxon>Ecdysozoa</taxon>
        <taxon>Arthropoda</taxon>
        <taxon>Chelicerata</taxon>
        <taxon>Arachnida</taxon>
        <taxon>Acari</taxon>
        <taxon>Parasitiformes</taxon>
        <taxon>Ixodida</taxon>
        <taxon>Ixodoidea</taxon>
        <taxon>Ixodidae</taxon>
        <taxon>Rhipicephalinae</taxon>
        <taxon>Rhipicephalus</taxon>
        <taxon>Boophilus</taxon>
    </lineage>
</organism>
<sequence>MVRSDRRGQRTGLLTDMLSYEKEIKLRRAARRSRHLMWFGVVVCLSGRQRSLALCHIVRVLLLQSPWNSIPHLGIDELIALRVLTSKSSYREPKPIKFVLQALPEHVNAIVWKSVGILRMFESVITSAVFTNGTTRFLKSFQYKAASSSDVLRTLDSSCALFRNLSTWLSDPVYPLVTMRRTNATYLALLQETFRDLSRFSYPSRNALPMTVTARRGGTQEPSFVSWMTNISQTLQIPPTSSKDWILVNSDGIGYFRVLYTPLDMSLITNQLNEDPSAFTPIQRAVLVDDLFYAALSGRITSNYFAEAIKHLPSEEAWLPLMTYLELAANIPYQWLGAWKAGGVLDWRVFNVNFCSRALVGNMKAQRESAKVLLRESLLAHCCAFLKSACAQTHRPRKDPKEAGEEVSSPPEGRQTGRIGVLAYPVLTGKNRPRRKTCYSFLRGDTWAAVSTSSRRSPAVGRSRAASCFCRHHTCTRGRRRGEVRRATGPREQRRNPRDRAAPAAQSCRRRESTASNDCSQKK</sequence>
<proteinExistence type="inferred from homology"/>
<evidence type="ECO:0000313" key="4">
    <source>
        <dbReference type="EMBL" id="KAH8042861.1"/>
    </source>
</evidence>
<feature type="compositionally biased region" description="Polar residues" evidence="2">
    <location>
        <begin position="514"/>
        <end position="523"/>
    </location>
</feature>
<evidence type="ECO:0000313" key="5">
    <source>
        <dbReference type="Proteomes" id="UP000821866"/>
    </source>
</evidence>
<dbReference type="GO" id="GO:0008270">
    <property type="term" value="F:zinc ion binding"/>
    <property type="evidence" value="ECO:0007669"/>
    <property type="project" value="TreeGrafter"/>
</dbReference>
<accession>A0A9J6FAI7</accession>
<reference evidence="4" key="1">
    <citation type="journal article" date="2020" name="Cell">
        <title>Large-Scale Comparative Analyses of Tick Genomes Elucidate Their Genetic Diversity and Vector Capacities.</title>
        <authorList>
            <consortium name="Tick Genome and Microbiome Consortium (TIGMIC)"/>
            <person name="Jia N."/>
            <person name="Wang J."/>
            <person name="Shi W."/>
            <person name="Du L."/>
            <person name="Sun Y."/>
            <person name="Zhan W."/>
            <person name="Jiang J.F."/>
            <person name="Wang Q."/>
            <person name="Zhang B."/>
            <person name="Ji P."/>
            <person name="Bell-Sakyi L."/>
            <person name="Cui X.M."/>
            <person name="Yuan T.T."/>
            <person name="Jiang B.G."/>
            <person name="Yang W.F."/>
            <person name="Lam T.T."/>
            <person name="Chang Q.C."/>
            <person name="Ding S.J."/>
            <person name="Wang X.J."/>
            <person name="Zhu J.G."/>
            <person name="Ruan X.D."/>
            <person name="Zhao L."/>
            <person name="Wei J.T."/>
            <person name="Ye R.Z."/>
            <person name="Que T.C."/>
            <person name="Du C.H."/>
            <person name="Zhou Y.H."/>
            <person name="Cheng J.X."/>
            <person name="Dai P.F."/>
            <person name="Guo W.B."/>
            <person name="Han X.H."/>
            <person name="Huang E.J."/>
            <person name="Li L.F."/>
            <person name="Wei W."/>
            <person name="Gao Y.C."/>
            <person name="Liu J.Z."/>
            <person name="Shao H.Z."/>
            <person name="Wang X."/>
            <person name="Wang C.C."/>
            <person name="Yang T.C."/>
            <person name="Huo Q.B."/>
            <person name="Li W."/>
            <person name="Chen H.Y."/>
            <person name="Chen S.E."/>
            <person name="Zhou L.G."/>
            <person name="Ni X.B."/>
            <person name="Tian J.H."/>
            <person name="Sheng Y."/>
            <person name="Liu T."/>
            <person name="Pan Y.S."/>
            <person name="Xia L.Y."/>
            <person name="Li J."/>
            <person name="Zhao F."/>
            <person name="Cao W.C."/>
        </authorList>
    </citation>
    <scope>NUCLEOTIDE SEQUENCE</scope>
    <source>
        <strain evidence="4">Rmic-2018</strain>
    </source>
</reference>
<dbReference type="Gene3D" id="2.60.40.1910">
    <property type="match status" value="1"/>
</dbReference>
<dbReference type="GO" id="GO:0043171">
    <property type="term" value="P:peptide catabolic process"/>
    <property type="evidence" value="ECO:0007669"/>
    <property type="project" value="TreeGrafter"/>
</dbReference>
<comment type="caution">
    <text evidence="4">The sequence shown here is derived from an EMBL/GenBank/DDBJ whole genome shotgun (WGS) entry which is preliminary data.</text>
</comment>
<dbReference type="GO" id="GO:0016020">
    <property type="term" value="C:membrane"/>
    <property type="evidence" value="ECO:0007669"/>
    <property type="project" value="TreeGrafter"/>
</dbReference>
<dbReference type="Gene3D" id="1.25.50.20">
    <property type="match status" value="1"/>
</dbReference>
<evidence type="ECO:0000259" key="3">
    <source>
        <dbReference type="Pfam" id="PF11838"/>
    </source>
</evidence>
<dbReference type="Proteomes" id="UP000821866">
    <property type="component" value="Chromosome 1"/>
</dbReference>
<keyword evidence="5" id="KW-1185">Reference proteome</keyword>
<dbReference type="GO" id="GO:0005737">
    <property type="term" value="C:cytoplasm"/>
    <property type="evidence" value="ECO:0007669"/>
    <property type="project" value="TreeGrafter"/>
</dbReference>
<feature type="region of interest" description="Disordered" evidence="2">
    <location>
        <begin position="479"/>
        <end position="523"/>
    </location>
</feature>
<dbReference type="PANTHER" id="PTHR11533">
    <property type="entry name" value="PROTEASE M1 ZINC METALLOPROTEASE"/>
    <property type="match status" value="1"/>
</dbReference>
<feature type="region of interest" description="Disordered" evidence="2">
    <location>
        <begin position="396"/>
        <end position="420"/>
    </location>
</feature>
<dbReference type="GO" id="GO:0005615">
    <property type="term" value="C:extracellular space"/>
    <property type="evidence" value="ECO:0007669"/>
    <property type="project" value="TreeGrafter"/>
</dbReference>
<dbReference type="PANTHER" id="PTHR11533:SF299">
    <property type="entry name" value="AMINOPEPTIDASE"/>
    <property type="match status" value="1"/>
</dbReference>
<name>A0A9J6FAI7_RHIMP</name>
<evidence type="ECO:0000256" key="2">
    <source>
        <dbReference type="SAM" id="MobiDB-lite"/>
    </source>
</evidence>
<reference evidence="4" key="2">
    <citation type="submission" date="2021-09" db="EMBL/GenBank/DDBJ databases">
        <authorList>
            <person name="Jia N."/>
            <person name="Wang J."/>
            <person name="Shi W."/>
            <person name="Du L."/>
            <person name="Sun Y."/>
            <person name="Zhan W."/>
            <person name="Jiang J."/>
            <person name="Wang Q."/>
            <person name="Zhang B."/>
            <person name="Ji P."/>
            <person name="Sakyi L.B."/>
            <person name="Cui X."/>
            <person name="Yuan T."/>
            <person name="Jiang B."/>
            <person name="Yang W."/>
            <person name="Lam T.T.-Y."/>
            <person name="Chang Q."/>
            <person name="Ding S."/>
            <person name="Wang X."/>
            <person name="Zhu J."/>
            <person name="Ruan X."/>
            <person name="Zhao L."/>
            <person name="Wei J."/>
            <person name="Que T."/>
            <person name="Du C."/>
            <person name="Cheng J."/>
            <person name="Dai P."/>
            <person name="Han X."/>
            <person name="Huang E."/>
            <person name="Gao Y."/>
            <person name="Liu J."/>
            <person name="Shao H."/>
            <person name="Ye R."/>
            <person name="Li L."/>
            <person name="Wei W."/>
            <person name="Wang X."/>
            <person name="Wang C."/>
            <person name="Huo Q."/>
            <person name="Li W."/>
            <person name="Guo W."/>
            <person name="Chen H."/>
            <person name="Chen S."/>
            <person name="Zhou L."/>
            <person name="Zhou L."/>
            <person name="Ni X."/>
            <person name="Tian J."/>
            <person name="Zhou Y."/>
            <person name="Sheng Y."/>
            <person name="Liu T."/>
            <person name="Pan Y."/>
            <person name="Xia L."/>
            <person name="Li J."/>
            <person name="Zhao F."/>
            <person name="Cao W."/>
        </authorList>
    </citation>
    <scope>NUCLEOTIDE SEQUENCE</scope>
    <source>
        <strain evidence="4">Rmic-2018</strain>
        <tissue evidence="4">Larvae</tissue>
    </source>
</reference>
<dbReference type="GO" id="GO:0006508">
    <property type="term" value="P:proteolysis"/>
    <property type="evidence" value="ECO:0007669"/>
    <property type="project" value="TreeGrafter"/>
</dbReference>
<dbReference type="GO" id="GO:0042277">
    <property type="term" value="F:peptide binding"/>
    <property type="evidence" value="ECO:0007669"/>
    <property type="project" value="TreeGrafter"/>
</dbReference>
<evidence type="ECO:0000256" key="1">
    <source>
        <dbReference type="ARBA" id="ARBA00010136"/>
    </source>
</evidence>
<gene>
    <name evidence="4" type="ORF">HPB51_026126</name>
</gene>
<dbReference type="Gene3D" id="1.10.390.10">
    <property type="entry name" value="Neutral Protease Domain 2"/>
    <property type="match status" value="1"/>
</dbReference>
<dbReference type="InterPro" id="IPR027268">
    <property type="entry name" value="Peptidase_M4/M1_CTD_sf"/>
</dbReference>
<dbReference type="InterPro" id="IPR050344">
    <property type="entry name" value="Peptidase_M1_aminopeptidases"/>
</dbReference>
<comment type="similarity">
    <text evidence="1">Belongs to the peptidase M1 family.</text>
</comment>
<feature type="domain" description="ERAP1-like C-terminal" evidence="3">
    <location>
        <begin position="245"/>
        <end position="404"/>
    </location>
</feature>
<dbReference type="InterPro" id="IPR024571">
    <property type="entry name" value="ERAP1-like_C_dom"/>
</dbReference>
<dbReference type="GO" id="GO:0070006">
    <property type="term" value="F:metalloaminopeptidase activity"/>
    <property type="evidence" value="ECO:0007669"/>
    <property type="project" value="TreeGrafter"/>
</dbReference>
<feature type="compositionally biased region" description="Basic and acidic residues" evidence="2">
    <location>
        <begin position="484"/>
        <end position="501"/>
    </location>
</feature>
<dbReference type="VEuPathDB" id="VectorBase:LOC119164395"/>
<dbReference type="Pfam" id="PF11838">
    <property type="entry name" value="ERAP1_C"/>
    <property type="match status" value="1"/>
</dbReference>